<dbReference type="EMBL" id="LPWD01000258">
    <property type="protein sequence ID" value="ODS02648.1"/>
    <property type="molecule type" value="Genomic_DNA"/>
</dbReference>
<feature type="non-terminal residue" evidence="3">
    <location>
        <position position="1"/>
    </location>
</feature>
<evidence type="ECO:0000313" key="4">
    <source>
        <dbReference type="Proteomes" id="UP000095042"/>
    </source>
</evidence>
<evidence type="ECO:0000256" key="1">
    <source>
        <dbReference type="SAM" id="MobiDB-lite"/>
    </source>
</evidence>
<feature type="domain" description="SH3b" evidence="2">
    <location>
        <begin position="4"/>
        <end position="53"/>
    </location>
</feature>
<proteinExistence type="predicted"/>
<accession>A0A1E3WA03</accession>
<evidence type="ECO:0000313" key="3">
    <source>
        <dbReference type="EMBL" id="ODS02648.1"/>
    </source>
</evidence>
<dbReference type="RefSeq" id="WP_069624151.1">
    <property type="nucleotide sequence ID" value="NZ_LPWD01000258.1"/>
</dbReference>
<feature type="region of interest" description="Disordered" evidence="1">
    <location>
        <begin position="130"/>
        <end position="181"/>
    </location>
</feature>
<sequence length="181" mass="20346">TATALSLREGPGTNYYLIAAMPAGARVDIKGCRDGWCGVVWNGYRGYASQRYLITGTVEVLEPEIWPIFPPYPYRAGHYPKADWYYDMPPYTAISPSFYRKRFFMMAQERNRYRYMPHIFHGSGAYGDGGGPIADATSRGSAQTSGVPTRTPPPTATSRLGPDRLSSYIACRSRERPRSRR</sequence>
<dbReference type="AlphaFoldDB" id="A0A1E3WA03"/>
<dbReference type="Pfam" id="PF08239">
    <property type="entry name" value="SH3_3"/>
    <property type="match status" value="1"/>
</dbReference>
<dbReference type="Gene3D" id="2.30.30.40">
    <property type="entry name" value="SH3 Domains"/>
    <property type="match status" value="1"/>
</dbReference>
<name>A0A1E3WA03_9HYPH</name>
<evidence type="ECO:0000259" key="2">
    <source>
        <dbReference type="Pfam" id="PF08239"/>
    </source>
</evidence>
<gene>
    <name evidence="3" type="ORF">AUC71_14190</name>
</gene>
<keyword evidence="4" id="KW-1185">Reference proteome</keyword>
<feature type="compositionally biased region" description="Polar residues" evidence="1">
    <location>
        <begin position="138"/>
        <end position="147"/>
    </location>
</feature>
<reference evidence="3 4" key="1">
    <citation type="journal article" date="2016" name="Environ. Microbiol.">
        <title>New Methyloceanibacter diversity from North Sea sediments includes methanotroph containing solely the soluble methane monooxygenase.</title>
        <authorList>
            <person name="Vekeman B."/>
            <person name="Kerckhof F.M."/>
            <person name="Cremers G."/>
            <person name="de Vos P."/>
            <person name="Vandamme P."/>
            <person name="Boon N."/>
            <person name="Op den Camp H.J."/>
            <person name="Heylen K."/>
        </authorList>
    </citation>
    <scope>NUCLEOTIDE SEQUENCE [LARGE SCALE GENOMIC DNA]</scope>
    <source>
        <strain evidence="3 4">R-67177</strain>
    </source>
</reference>
<comment type="caution">
    <text evidence="3">The sequence shown here is derived from an EMBL/GenBank/DDBJ whole genome shotgun (WGS) entry which is preliminary data.</text>
</comment>
<dbReference type="InterPro" id="IPR003646">
    <property type="entry name" value="SH3-like_bac-type"/>
</dbReference>
<protein>
    <recommendedName>
        <fullName evidence="2">SH3b domain-containing protein</fullName>
    </recommendedName>
</protein>
<dbReference type="Proteomes" id="UP000095042">
    <property type="component" value="Unassembled WGS sequence"/>
</dbReference>
<organism evidence="3 4">
    <name type="scientific">Methyloceanibacter marginalis</name>
    <dbReference type="NCBI Taxonomy" id="1774971"/>
    <lineage>
        <taxon>Bacteria</taxon>
        <taxon>Pseudomonadati</taxon>
        <taxon>Pseudomonadota</taxon>
        <taxon>Alphaproteobacteria</taxon>
        <taxon>Hyphomicrobiales</taxon>
        <taxon>Hyphomicrobiaceae</taxon>
        <taxon>Methyloceanibacter</taxon>
    </lineage>
</organism>
<feature type="compositionally biased region" description="Basic and acidic residues" evidence="1">
    <location>
        <begin position="172"/>
        <end position="181"/>
    </location>
</feature>
<dbReference type="OrthoDB" id="8457065at2"/>